<comment type="catalytic activity">
    <reaction evidence="5">
        <text>an acyl-CoA + acetyl-CoA = a 3-oxoacyl-CoA + CoA</text>
        <dbReference type="Rhea" id="RHEA:21564"/>
        <dbReference type="ChEBI" id="CHEBI:57287"/>
        <dbReference type="ChEBI" id="CHEBI:57288"/>
        <dbReference type="ChEBI" id="CHEBI:58342"/>
        <dbReference type="ChEBI" id="CHEBI:90726"/>
        <dbReference type="EC" id="2.3.1.16"/>
    </reaction>
</comment>
<keyword evidence="8" id="KW-0812">Transmembrane</keyword>
<evidence type="ECO:0000256" key="6">
    <source>
        <dbReference type="PIRSR" id="PIRSR000429-1"/>
    </source>
</evidence>
<keyword evidence="8" id="KW-0472">Membrane</keyword>
<feature type="transmembrane region" description="Helical" evidence="8">
    <location>
        <begin position="402"/>
        <end position="421"/>
    </location>
</feature>
<dbReference type="InterPro" id="IPR020616">
    <property type="entry name" value="Thiolase_N"/>
</dbReference>
<dbReference type="InterPro" id="IPR002155">
    <property type="entry name" value="Thiolase"/>
</dbReference>
<feature type="domain" description="Thiolase N-terminal" evidence="9">
    <location>
        <begin position="28"/>
        <end position="291"/>
    </location>
</feature>
<dbReference type="PROSITE" id="PS00737">
    <property type="entry name" value="THIOLASE_2"/>
    <property type="match status" value="1"/>
</dbReference>
<dbReference type="InterPro" id="IPR016039">
    <property type="entry name" value="Thiolase-like"/>
</dbReference>
<keyword evidence="4 7" id="KW-0012">Acyltransferase</keyword>
<dbReference type="Proteomes" id="UP001153365">
    <property type="component" value="Unassembled WGS sequence"/>
</dbReference>
<dbReference type="PROSITE" id="PS00098">
    <property type="entry name" value="THIOLASE_1"/>
    <property type="match status" value="1"/>
</dbReference>
<comment type="caution">
    <text evidence="11">The sequence shown here is derived from an EMBL/GenBank/DDBJ whole genome shotgun (WGS) entry which is preliminary data.</text>
</comment>
<feature type="active site" description="Acyl-thioester intermediate" evidence="6">
    <location>
        <position position="116"/>
    </location>
</feature>
<evidence type="ECO:0000313" key="12">
    <source>
        <dbReference type="Proteomes" id="UP001153365"/>
    </source>
</evidence>
<dbReference type="PIRSF" id="PIRSF000429">
    <property type="entry name" value="Ac-CoA_Ac_transf"/>
    <property type="match status" value="1"/>
</dbReference>
<evidence type="ECO:0000256" key="5">
    <source>
        <dbReference type="ARBA" id="ARBA00047605"/>
    </source>
</evidence>
<dbReference type="GO" id="GO:0003988">
    <property type="term" value="F:acetyl-CoA C-acyltransferase activity"/>
    <property type="evidence" value="ECO:0007669"/>
    <property type="project" value="UniProtKB-EC"/>
</dbReference>
<sequence>MAERISQIIEHLRGNPLTRLQSKSPDDVVIVLALRTPLCKARRGGFRDTSTDRLLLRTFQSFVSRLEDMSVPISSVEDVTVGSVLGEGGLAYKARAAALAAGLSEKTPIQIVNRFCSSGLMAVSVVANQIRNREIECGLALGFESMTNNPDKGAGEAGFDGEISAVSIAADCLQPMGWTSENVAGQFGISRESMDLVALRSHQRASRARASGLFREEIVPILADFITGEKDGVPVKEKRLVDEDDGIRDETTLETLKNLRPAFPNWPPSRTTAGNASQITDGASYVLLMSRRKAVQLNCKILGKYVQTQVIGLEPRIMGIGPSLAIPRLLEKVGLKIDDIDLFEINEAFASMYVYCLERLNLDINKVNVNGGAIALGHPLGCTGTRLIVTGLSELRRRKLKVMVVSMCIGLGMGAAGLVLAEYD</sequence>
<evidence type="ECO:0000256" key="7">
    <source>
        <dbReference type="RuleBase" id="RU003557"/>
    </source>
</evidence>
<dbReference type="Gene3D" id="3.40.47.10">
    <property type="match status" value="2"/>
</dbReference>
<dbReference type="CDD" id="cd00751">
    <property type="entry name" value="thiolase"/>
    <property type="match status" value="1"/>
</dbReference>
<keyword evidence="12" id="KW-1185">Reference proteome</keyword>
<dbReference type="Pfam" id="PF02803">
    <property type="entry name" value="Thiolase_C"/>
    <property type="match status" value="1"/>
</dbReference>
<dbReference type="GO" id="GO:0006635">
    <property type="term" value="P:fatty acid beta-oxidation"/>
    <property type="evidence" value="ECO:0007669"/>
    <property type="project" value="TreeGrafter"/>
</dbReference>
<dbReference type="Pfam" id="PF00108">
    <property type="entry name" value="Thiolase_N"/>
    <property type="match status" value="1"/>
</dbReference>
<dbReference type="GO" id="GO:0010124">
    <property type="term" value="P:phenylacetate catabolic process"/>
    <property type="evidence" value="ECO:0007669"/>
    <property type="project" value="TreeGrafter"/>
</dbReference>
<evidence type="ECO:0000256" key="3">
    <source>
        <dbReference type="ARBA" id="ARBA00022679"/>
    </source>
</evidence>
<dbReference type="SUPFAM" id="SSF53901">
    <property type="entry name" value="Thiolase-like"/>
    <property type="match status" value="2"/>
</dbReference>
<gene>
    <name evidence="11" type="ORF">PPACK8108_LOCUS20867</name>
</gene>
<evidence type="ECO:0000259" key="9">
    <source>
        <dbReference type="Pfam" id="PF00108"/>
    </source>
</evidence>
<dbReference type="InterPro" id="IPR020615">
    <property type="entry name" value="Thiolase_acyl_enz_int_AS"/>
</dbReference>
<keyword evidence="3 7" id="KW-0808">Transferase</keyword>
<reference evidence="11" key="1">
    <citation type="submission" date="2022-06" db="EMBL/GenBank/DDBJ databases">
        <authorList>
            <consortium name="SYNGENTA / RWTH Aachen University"/>
        </authorList>
    </citation>
    <scope>NUCLEOTIDE SEQUENCE</scope>
</reference>
<feature type="active site" description="Proton acceptor" evidence="6">
    <location>
        <position position="378"/>
    </location>
</feature>
<comment type="pathway">
    <text evidence="1">Lipid metabolism; fatty acid metabolism.</text>
</comment>
<evidence type="ECO:0000256" key="8">
    <source>
        <dbReference type="SAM" id="Phobius"/>
    </source>
</evidence>
<evidence type="ECO:0000256" key="2">
    <source>
        <dbReference type="ARBA" id="ARBA00010982"/>
    </source>
</evidence>
<proteinExistence type="inferred from homology"/>
<dbReference type="EMBL" id="CALTRL010005778">
    <property type="protein sequence ID" value="CAH7686245.1"/>
    <property type="molecule type" value="Genomic_DNA"/>
</dbReference>
<evidence type="ECO:0000259" key="10">
    <source>
        <dbReference type="Pfam" id="PF02803"/>
    </source>
</evidence>
<comment type="similarity">
    <text evidence="2 7">Belongs to the thiolase-like superfamily. Thiolase family.</text>
</comment>
<evidence type="ECO:0000313" key="11">
    <source>
        <dbReference type="EMBL" id="CAH7686245.1"/>
    </source>
</evidence>
<organism evidence="11 12">
    <name type="scientific">Phakopsora pachyrhizi</name>
    <name type="common">Asian soybean rust disease fungus</name>
    <dbReference type="NCBI Taxonomy" id="170000"/>
    <lineage>
        <taxon>Eukaryota</taxon>
        <taxon>Fungi</taxon>
        <taxon>Dikarya</taxon>
        <taxon>Basidiomycota</taxon>
        <taxon>Pucciniomycotina</taxon>
        <taxon>Pucciniomycetes</taxon>
        <taxon>Pucciniales</taxon>
        <taxon>Phakopsoraceae</taxon>
        <taxon>Phakopsora</taxon>
    </lineage>
</organism>
<dbReference type="PANTHER" id="PTHR43853">
    <property type="entry name" value="3-KETOACYL-COA THIOLASE, PEROXISOMAL"/>
    <property type="match status" value="1"/>
</dbReference>
<dbReference type="InterPro" id="IPR020613">
    <property type="entry name" value="Thiolase_CS"/>
</dbReference>
<keyword evidence="8" id="KW-1133">Transmembrane helix</keyword>
<dbReference type="NCBIfam" id="TIGR01930">
    <property type="entry name" value="AcCoA-C-Actrans"/>
    <property type="match status" value="1"/>
</dbReference>
<name>A0AAV0BI48_PHAPC</name>
<protein>
    <submittedName>
        <fullName evidence="11">Thiolase, N-terminal domain-domain-containing protein</fullName>
    </submittedName>
</protein>
<feature type="active site" description="Proton acceptor" evidence="6">
    <location>
        <position position="408"/>
    </location>
</feature>
<accession>A0AAV0BI48</accession>
<dbReference type="InterPro" id="IPR020617">
    <property type="entry name" value="Thiolase_C"/>
</dbReference>
<evidence type="ECO:0000256" key="1">
    <source>
        <dbReference type="ARBA" id="ARBA00004872"/>
    </source>
</evidence>
<dbReference type="AlphaFoldDB" id="A0AAV0BI48"/>
<feature type="domain" description="Thiolase C-terminal" evidence="10">
    <location>
        <begin position="300"/>
        <end position="419"/>
    </location>
</feature>
<dbReference type="InterPro" id="IPR050215">
    <property type="entry name" value="Thiolase-like_sf_Thiolase"/>
</dbReference>
<evidence type="ECO:0000256" key="4">
    <source>
        <dbReference type="ARBA" id="ARBA00023315"/>
    </source>
</evidence>
<dbReference type="PANTHER" id="PTHR43853:SF10">
    <property type="entry name" value="ACETYL-COA C-ACETYLTRANSFERASE"/>
    <property type="match status" value="1"/>
</dbReference>
<dbReference type="GO" id="GO:0005777">
    <property type="term" value="C:peroxisome"/>
    <property type="evidence" value="ECO:0007669"/>
    <property type="project" value="TreeGrafter"/>
</dbReference>